<name>A0ACC3T5M7_LIPKO</name>
<reference evidence="2" key="1">
    <citation type="journal article" date="2024" name="Front. Bioeng. Biotechnol.">
        <title>Genome-scale model development and genomic sequencing of the oleaginous clade Lipomyces.</title>
        <authorList>
            <person name="Czajka J.J."/>
            <person name="Han Y."/>
            <person name="Kim J."/>
            <person name="Mondo S.J."/>
            <person name="Hofstad B.A."/>
            <person name="Robles A."/>
            <person name="Haridas S."/>
            <person name="Riley R."/>
            <person name="LaButti K."/>
            <person name="Pangilinan J."/>
            <person name="Andreopoulos W."/>
            <person name="Lipzen A."/>
            <person name="Yan J."/>
            <person name="Wang M."/>
            <person name="Ng V."/>
            <person name="Grigoriev I.V."/>
            <person name="Spatafora J.W."/>
            <person name="Magnuson J.K."/>
            <person name="Baker S.E."/>
            <person name="Pomraning K.R."/>
        </authorList>
    </citation>
    <scope>NUCLEOTIDE SEQUENCE [LARGE SCALE GENOMIC DNA]</scope>
    <source>
        <strain evidence="2">CBS 7786</strain>
    </source>
</reference>
<dbReference type="Proteomes" id="UP001433508">
    <property type="component" value="Unassembled WGS sequence"/>
</dbReference>
<comment type="caution">
    <text evidence="1">The sequence shown here is derived from an EMBL/GenBank/DDBJ whole genome shotgun (WGS) entry which is preliminary data.</text>
</comment>
<sequence length="276" mass="29991">MPLSLTEESYLSVSLSQRPPCRPDGRDQLQFRPMDAAAGILPTTNGSARIRLDDGGECIVGVKAEVITVSGSSNDVHVEVDCDIIGIPPNSPLQNLLCSTLETAIKSSLPSHFLRITNKYRFKIFIDGIILDHVSHPLTLFSMTTYLALLDTRLPRLAPDSVGEHENDKDEIGIPQFSSDWADTDRLCKSWSPPLVQLGIIVGKNVFVDATGEEAEVSDGGLLTIWHDGRIVGLRVVKTRDSSKQVFSISSIGNAVEVLASASREIEKGLKGIRTS</sequence>
<keyword evidence="1" id="KW-0689">Ribosomal protein</keyword>
<protein>
    <submittedName>
        <fullName evidence="1">Ribosomal protein S5 domain 2-type protein</fullName>
    </submittedName>
</protein>
<evidence type="ECO:0000313" key="2">
    <source>
        <dbReference type="Proteomes" id="UP001433508"/>
    </source>
</evidence>
<evidence type="ECO:0000313" key="1">
    <source>
        <dbReference type="EMBL" id="KAK9239243.1"/>
    </source>
</evidence>
<proteinExistence type="predicted"/>
<accession>A0ACC3T5M7</accession>
<dbReference type="EMBL" id="MU971348">
    <property type="protein sequence ID" value="KAK9239243.1"/>
    <property type="molecule type" value="Genomic_DNA"/>
</dbReference>
<organism evidence="1 2">
    <name type="scientific">Lipomyces kononenkoae</name>
    <name type="common">Yeast</name>
    <dbReference type="NCBI Taxonomy" id="34357"/>
    <lineage>
        <taxon>Eukaryota</taxon>
        <taxon>Fungi</taxon>
        <taxon>Dikarya</taxon>
        <taxon>Ascomycota</taxon>
        <taxon>Saccharomycotina</taxon>
        <taxon>Lipomycetes</taxon>
        <taxon>Lipomycetales</taxon>
        <taxon>Lipomycetaceae</taxon>
        <taxon>Lipomyces</taxon>
    </lineage>
</organism>
<keyword evidence="1" id="KW-0687">Ribonucleoprotein</keyword>
<keyword evidence="2" id="KW-1185">Reference proteome</keyword>
<gene>
    <name evidence="1" type="ORF">V1525DRAFT_398940</name>
</gene>